<reference evidence="1 2" key="1">
    <citation type="journal article" date="2018" name="Nat. Genet.">
        <title>The Rosa genome provides new insights in the design of modern roses.</title>
        <authorList>
            <person name="Bendahmane M."/>
        </authorList>
    </citation>
    <scope>NUCLEOTIDE SEQUENCE [LARGE SCALE GENOMIC DNA]</scope>
    <source>
        <strain evidence="2">cv. Old Blush</strain>
    </source>
</reference>
<dbReference type="Proteomes" id="UP000238479">
    <property type="component" value="Chromosome 2"/>
</dbReference>
<keyword evidence="2" id="KW-1185">Reference proteome</keyword>
<protein>
    <submittedName>
        <fullName evidence="1">Uncharacterized protein</fullName>
    </submittedName>
</protein>
<accession>A0A2P6RZ18</accession>
<dbReference type="EMBL" id="PDCK01000040">
    <property type="protein sequence ID" value="PRQ51653.1"/>
    <property type="molecule type" value="Genomic_DNA"/>
</dbReference>
<sequence length="248" mass="29152">MDRWNYGWEDAMRYEQPPQDQVYAPISSSIEELFAQFKAISESVDPIIEQFKASLLQEQPPTTLYLQKPFFYQVEPISREEVHIKHLEQESFMQIDDYSDVDVQESELGYESFNASEVRDYISEEWVQYWKSKLPNGGEIFEDDSDEEDVFSSEEDSEFEVMHHNPLFIEAVLEHDSDEEDDLFSKGNVEFEVIHHNPLFIEVDIPMEEESLSILCDDEEIEEPKTFLPPTSMEIHHELPKVDCTFTS</sequence>
<name>A0A2P6RZ18_ROSCH</name>
<evidence type="ECO:0000313" key="2">
    <source>
        <dbReference type="Proteomes" id="UP000238479"/>
    </source>
</evidence>
<dbReference type="Gramene" id="PRQ51653">
    <property type="protein sequence ID" value="PRQ51653"/>
    <property type="gene ID" value="RchiOBHm_Chr2g0146841"/>
</dbReference>
<evidence type="ECO:0000313" key="1">
    <source>
        <dbReference type="EMBL" id="PRQ51653.1"/>
    </source>
</evidence>
<dbReference type="AlphaFoldDB" id="A0A2P6RZ18"/>
<proteinExistence type="predicted"/>
<organism evidence="1 2">
    <name type="scientific">Rosa chinensis</name>
    <name type="common">China rose</name>
    <dbReference type="NCBI Taxonomy" id="74649"/>
    <lineage>
        <taxon>Eukaryota</taxon>
        <taxon>Viridiplantae</taxon>
        <taxon>Streptophyta</taxon>
        <taxon>Embryophyta</taxon>
        <taxon>Tracheophyta</taxon>
        <taxon>Spermatophyta</taxon>
        <taxon>Magnoliopsida</taxon>
        <taxon>eudicotyledons</taxon>
        <taxon>Gunneridae</taxon>
        <taxon>Pentapetalae</taxon>
        <taxon>rosids</taxon>
        <taxon>fabids</taxon>
        <taxon>Rosales</taxon>
        <taxon>Rosaceae</taxon>
        <taxon>Rosoideae</taxon>
        <taxon>Rosoideae incertae sedis</taxon>
        <taxon>Rosa</taxon>
    </lineage>
</organism>
<gene>
    <name evidence="1" type="ORF">RchiOBHm_Chr2g0146841</name>
</gene>
<comment type="caution">
    <text evidence="1">The sequence shown here is derived from an EMBL/GenBank/DDBJ whole genome shotgun (WGS) entry which is preliminary data.</text>
</comment>